<evidence type="ECO:0000313" key="2">
    <source>
        <dbReference type="EMBL" id="RXH70863.1"/>
    </source>
</evidence>
<dbReference type="Pfam" id="PF13456">
    <property type="entry name" value="RVT_3"/>
    <property type="match status" value="1"/>
</dbReference>
<organism evidence="2 3">
    <name type="scientific">Malus domestica</name>
    <name type="common">Apple</name>
    <name type="synonym">Pyrus malus</name>
    <dbReference type="NCBI Taxonomy" id="3750"/>
    <lineage>
        <taxon>Eukaryota</taxon>
        <taxon>Viridiplantae</taxon>
        <taxon>Streptophyta</taxon>
        <taxon>Embryophyta</taxon>
        <taxon>Tracheophyta</taxon>
        <taxon>Spermatophyta</taxon>
        <taxon>Magnoliopsida</taxon>
        <taxon>eudicotyledons</taxon>
        <taxon>Gunneridae</taxon>
        <taxon>Pentapetalae</taxon>
        <taxon>rosids</taxon>
        <taxon>fabids</taxon>
        <taxon>Rosales</taxon>
        <taxon>Rosaceae</taxon>
        <taxon>Amygdaloideae</taxon>
        <taxon>Maleae</taxon>
        <taxon>Malus</taxon>
    </lineage>
</organism>
<evidence type="ECO:0000313" key="3">
    <source>
        <dbReference type="Proteomes" id="UP000290289"/>
    </source>
</evidence>
<dbReference type="GO" id="GO:0004523">
    <property type="term" value="F:RNA-DNA hybrid ribonuclease activity"/>
    <property type="evidence" value="ECO:0007669"/>
    <property type="project" value="InterPro"/>
</dbReference>
<gene>
    <name evidence="2" type="ORF">DVH24_015485</name>
</gene>
<name>A0A498HPS2_MALDO</name>
<keyword evidence="3" id="KW-1185">Reference proteome</keyword>
<comment type="caution">
    <text evidence="2">The sequence shown here is derived from an EMBL/GenBank/DDBJ whole genome shotgun (WGS) entry which is preliminary data.</text>
</comment>
<dbReference type="Proteomes" id="UP000290289">
    <property type="component" value="Chromosome 16"/>
</dbReference>
<protein>
    <recommendedName>
        <fullName evidence="1">RNase H type-1 domain-containing protein</fullName>
    </recommendedName>
</protein>
<sequence length="222" mass="24794">MAEAQALRDTLALAKHRQIRKNVVEGDLKIVNDAISRKCAVSWRVRTIVEDIKWLASCFELAPTTSQVQLHRSTILSVLGPDHALTVLFLGTHMRTSRWVTHHGIALVVISLNFGVPTESEVSELPKCLVLGIDENIHISQVIDFSTSKKIWECLQQNFSQQSFANSAQLNFCLFSFTKGSQSIFEYLATAKSMAYELAAIHELISNSDLVTDVFRGLGLDY</sequence>
<dbReference type="AlphaFoldDB" id="A0A498HPS2"/>
<dbReference type="InterPro" id="IPR002156">
    <property type="entry name" value="RNaseH_domain"/>
</dbReference>
<accession>A0A498HPS2</accession>
<dbReference type="EMBL" id="RDQH01000342">
    <property type="protein sequence ID" value="RXH70863.1"/>
    <property type="molecule type" value="Genomic_DNA"/>
</dbReference>
<dbReference type="GO" id="GO:0003676">
    <property type="term" value="F:nucleic acid binding"/>
    <property type="evidence" value="ECO:0007669"/>
    <property type="project" value="InterPro"/>
</dbReference>
<dbReference type="PANTHER" id="PTHR47481">
    <property type="match status" value="1"/>
</dbReference>
<dbReference type="Pfam" id="PF14223">
    <property type="entry name" value="Retrotran_gag_2"/>
    <property type="match status" value="1"/>
</dbReference>
<proteinExistence type="predicted"/>
<evidence type="ECO:0000259" key="1">
    <source>
        <dbReference type="Pfam" id="PF13456"/>
    </source>
</evidence>
<reference evidence="2 3" key="1">
    <citation type="submission" date="2018-10" db="EMBL/GenBank/DDBJ databases">
        <title>A high-quality apple genome assembly.</title>
        <authorList>
            <person name="Hu J."/>
        </authorList>
    </citation>
    <scope>NUCLEOTIDE SEQUENCE [LARGE SCALE GENOMIC DNA]</scope>
    <source>
        <strain evidence="3">cv. HFTH1</strain>
        <tissue evidence="2">Young leaf</tissue>
    </source>
</reference>
<feature type="domain" description="RNase H type-1" evidence="1">
    <location>
        <begin position="1"/>
        <end position="60"/>
    </location>
</feature>
<dbReference type="PANTHER" id="PTHR47481:SF22">
    <property type="entry name" value="RETROTRANSPOSON GAG DOMAIN-CONTAINING PROTEIN"/>
    <property type="match status" value="1"/>
</dbReference>